<protein>
    <submittedName>
        <fullName evidence="10">LPS export ABC transporter permease LptG</fullName>
    </submittedName>
</protein>
<comment type="similarity">
    <text evidence="3">Belongs to the LptF/LptG family.</text>
</comment>
<keyword evidence="5 9" id="KW-0812">Transmembrane</keyword>
<evidence type="ECO:0000313" key="11">
    <source>
        <dbReference type="Proteomes" id="UP000191980"/>
    </source>
</evidence>
<dbReference type="OrthoDB" id="9776227at2"/>
<comment type="subunit">
    <text evidence="8">Component of the lipopolysaccharide transport and assembly complex. The LptBFG transporter is composed of two ATP-binding proteins (LptB) and two transmembrane proteins (LptF and LptG).</text>
</comment>
<dbReference type="PANTHER" id="PTHR33529:SF2">
    <property type="entry name" value="LIPOPOLYSACCHARIDE EXPORT SYSTEM PERMEASE PROTEIN LPTG"/>
    <property type="match status" value="1"/>
</dbReference>
<evidence type="ECO:0000256" key="2">
    <source>
        <dbReference type="ARBA" id="ARBA00004651"/>
    </source>
</evidence>
<feature type="transmembrane region" description="Helical" evidence="9">
    <location>
        <begin position="306"/>
        <end position="327"/>
    </location>
</feature>
<evidence type="ECO:0000256" key="3">
    <source>
        <dbReference type="ARBA" id="ARBA00007725"/>
    </source>
</evidence>
<comment type="caution">
    <text evidence="10">The sequence shown here is derived from an EMBL/GenBank/DDBJ whole genome shotgun (WGS) entry which is preliminary data.</text>
</comment>
<reference evidence="10 11" key="1">
    <citation type="submission" date="2015-12" db="EMBL/GenBank/DDBJ databases">
        <authorList>
            <person name="Shamseldin A."/>
            <person name="Moawad H."/>
            <person name="Abd El-Rahim W.M."/>
            <person name="Sadowsky M.J."/>
        </authorList>
    </citation>
    <scope>NUCLEOTIDE SEQUENCE [LARGE SCALE GENOMIC DNA]</scope>
    <source>
        <strain evidence="10 11">WF1</strain>
    </source>
</reference>
<proteinExistence type="inferred from homology"/>
<sequence>MNALDRYIIKEVLKGTLISLLMLYALFNLFSLKDELNYRGVGDYDLKHILMYLGLMIPHYLYELMPSAALLGSLFILGGMANHRELLAMRVSGVSVFGIIRSVMIAGMILVVFSFLIGELIAPDAEKKAKILRSFAKTHLPVARTVQGLWLRDGNQFIYVRDIYTEGDIANINIYELDDERHLQKLTYAKRGRYLEKQQWLLKEVKTSAISAQGIKSEPVNESVWSSVIDPEVVDVVVVEPENMSLSDLSNYIDFLKENKQDSAKYELAFWARLINPFIILVMLLVSAPFVVGVGRGISLGPRMMLGILIGMSFNIIDNAAGQMGIVYGLNPLFVAVLPSCIILLGAFYAISRLR</sequence>
<dbReference type="RefSeq" id="WP_080524139.1">
    <property type="nucleotide sequence ID" value="NZ_LPUF01000003.1"/>
</dbReference>
<feature type="transmembrane region" description="Helical" evidence="9">
    <location>
        <begin position="93"/>
        <end position="117"/>
    </location>
</feature>
<organism evidence="10 11">
    <name type="scientific">Methyloprofundus sedimenti</name>
    <dbReference type="NCBI Taxonomy" id="1420851"/>
    <lineage>
        <taxon>Bacteria</taxon>
        <taxon>Pseudomonadati</taxon>
        <taxon>Pseudomonadota</taxon>
        <taxon>Gammaproteobacteria</taxon>
        <taxon>Methylococcales</taxon>
        <taxon>Methylococcaceae</taxon>
        <taxon>Methyloprofundus</taxon>
    </lineage>
</organism>
<dbReference type="STRING" id="1420851.AU255_17180"/>
<dbReference type="Pfam" id="PF03739">
    <property type="entry name" value="LptF_LptG"/>
    <property type="match status" value="1"/>
</dbReference>
<dbReference type="Proteomes" id="UP000191980">
    <property type="component" value="Unassembled WGS sequence"/>
</dbReference>
<evidence type="ECO:0000313" key="10">
    <source>
        <dbReference type="EMBL" id="OQK15916.1"/>
    </source>
</evidence>
<dbReference type="AlphaFoldDB" id="A0A1V8M356"/>
<feature type="transmembrane region" description="Helical" evidence="9">
    <location>
        <begin position="274"/>
        <end position="294"/>
    </location>
</feature>
<name>A0A1V8M356_9GAMM</name>
<feature type="transmembrane region" description="Helical" evidence="9">
    <location>
        <begin position="12"/>
        <end position="30"/>
    </location>
</feature>
<dbReference type="InterPro" id="IPR005495">
    <property type="entry name" value="LptG/LptF_permease"/>
</dbReference>
<dbReference type="NCBIfam" id="TIGR04408">
    <property type="entry name" value="LptG_lptG"/>
    <property type="match status" value="1"/>
</dbReference>
<evidence type="ECO:0000256" key="5">
    <source>
        <dbReference type="ARBA" id="ARBA00022692"/>
    </source>
</evidence>
<feature type="transmembrane region" description="Helical" evidence="9">
    <location>
        <begin position="333"/>
        <end position="351"/>
    </location>
</feature>
<evidence type="ECO:0000256" key="6">
    <source>
        <dbReference type="ARBA" id="ARBA00022989"/>
    </source>
</evidence>
<keyword evidence="4" id="KW-1003">Cell membrane</keyword>
<evidence type="ECO:0000256" key="8">
    <source>
        <dbReference type="ARBA" id="ARBA00026081"/>
    </source>
</evidence>
<dbReference type="GO" id="GO:0015920">
    <property type="term" value="P:lipopolysaccharide transport"/>
    <property type="evidence" value="ECO:0007669"/>
    <property type="project" value="TreeGrafter"/>
</dbReference>
<feature type="transmembrane region" description="Helical" evidence="9">
    <location>
        <begin position="60"/>
        <end position="81"/>
    </location>
</feature>
<dbReference type="InterPro" id="IPR030923">
    <property type="entry name" value="LptG"/>
</dbReference>
<accession>A0A1V8M356</accession>
<evidence type="ECO:0000256" key="1">
    <source>
        <dbReference type="ARBA" id="ARBA00002265"/>
    </source>
</evidence>
<keyword evidence="6 9" id="KW-1133">Transmembrane helix</keyword>
<comment type="subcellular location">
    <subcellularLocation>
        <location evidence="2">Cell membrane</location>
        <topology evidence="2">Multi-pass membrane protein</topology>
    </subcellularLocation>
</comment>
<evidence type="ECO:0000256" key="9">
    <source>
        <dbReference type="SAM" id="Phobius"/>
    </source>
</evidence>
<comment type="function">
    <text evidence="1">Part of the ABC transporter complex LptBFG involved in the translocation of lipopolysaccharide (LPS) from the inner membrane to the outer membrane.</text>
</comment>
<gene>
    <name evidence="10" type="ORF">AU255_17180</name>
</gene>
<keyword evidence="7 9" id="KW-0472">Membrane</keyword>
<dbReference type="PANTHER" id="PTHR33529">
    <property type="entry name" value="SLR0882 PROTEIN-RELATED"/>
    <property type="match status" value="1"/>
</dbReference>
<evidence type="ECO:0000256" key="4">
    <source>
        <dbReference type="ARBA" id="ARBA00022475"/>
    </source>
</evidence>
<dbReference type="GO" id="GO:0043190">
    <property type="term" value="C:ATP-binding cassette (ABC) transporter complex"/>
    <property type="evidence" value="ECO:0007669"/>
    <property type="project" value="InterPro"/>
</dbReference>
<dbReference type="GO" id="GO:0055085">
    <property type="term" value="P:transmembrane transport"/>
    <property type="evidence" value="ECO:0007669"/>
    <property type="project" value="InterPro"/>
</dbReference>
<dbReference type="EMBL" id="LPUF01000003">
    <property type="protein sequence ID" value="OQK15916.1"/>
    <property type="molecule type" value="Genomic_DNA"/>
</dbReference>
<keyword evidence="11" id="KW-1185">Reference proteome</keyword>
<evidence type="ECO:0000256" key="7">
    <source>
        <dbReference type="ARBA" id="ARBA00023136"/>
    </source>
</evidence>